<feature type="region of interest" description="Disordered" evidence="10">
    <location>
        <begin position="393"/>
        <end position="419"/>
    </location>
</feature>
<evidence type="ECO:0000313" key="13">
    <source>
        <dbReference type="Proteomes" id="UP000027466"/>
    </source>
</evidence>
<dbReference type="GO" id="GO:0019265">
    <property type="term" value="P:glycine biosynthetic process, by transamination of glyoxylate"/>
    <property type="evidence" value="ECO:0007669"/>
    <property type="project" value="TreeGrafter"/>
</dbReference>
<feature type="modified residue" description="N6-(pyridoxal phosphate)lysine" evidence="7">
    <location>
        <position position="204"/>
    </location>
</feature>
<sequence length="419" mass="45438">MSNPSGTRIPGRNFLAVPGPTNIPDQVLRSMVVSMEDHRSSKFPELANGVLSDLKALYKTTTGQPFIFPSSGTGAWEAALTNTLSPGDKVVVARFGQFSHLWADMAHRLGFEVQIVDVEWGEGVPVERIEEILRADKQHTIKGILACHNETATGVTSDIGALRAAMDNARHPALLFVDGVSSIGCIDFRMDDWRVDLAVTGSQKGLMLPAGLGILCVSQKALKASETATSRRCYFDLADMIKANATGYFPYTPALPLLYGLRTALDLLFEEGLDNVFARHHYLAQGVRAAITEGWDLGVCAKAPKWHSDTVSAIVVPEKFNAAHVIDRAYRRYNLALGAGLSKVAGKVFRIGHLGDLNELMLMGAIAGAEMAMLDIGIDVRPGSGTGAAAQYWRTHERTQKKPAQRQEKRNETRAAAVA</sequence>
<evidence type="ECO:0000259" key="11">
    <source>
        <dbReference type="Pfam" id="PF00266"/>
    </source>
</evidence>
<evidence type="ECO:0000256" key="10">
    <source>
        <dbReference type="SAM" id="MobiDB-lite"/>
    </source>
</evidence>
<protein>
    <submittedName>
        <fullName evidence="12">Serine--glyoxylate aminotransferase</fullName>
    </submittedName>
</protein>
<proteinExistence type="inferred from homology"/>
<dbReference type="Pfam" id="PF00266">
    <property type="entry name" value="Aminotran_5"/>
    <property type="match status" value="1"/>
</dbReference>
<dbReference type="GO" id="GO:0004760">
    <property type="term" value="F:L-serine-pyruvate transaminase activity"/>
    <property type="evidence" value="ECO:0007669"/>
    <property type="project" value="TreeGrafter"/>
</dbReference>
<dbReference type="STRING" id="60547.GCA_000751215_05484"/>
<dbReference type="PROSITE" id="PS00595">
    <property type="entry name" value="AA_TRANSFER_CLASS_5"/>
    <property type="match status" value="1"/>
</dbReference>
<dbReference type="InterPro" id="IPR015421">
    <property type="entry name" value="PyrdxlP-dep_Trfase_major"/>
</dbReference>
<feature type="domain" description="Aminotransferase class V" evidence="11">
    <location>
        <begin position="30"/>
        <end position="340"/>
    </location>
</feature>
<evidence type="ECO:0000256" key="3">
    <source>
        <dbReference type="ARBA" id="ARBA00022576"/>
    </source>
</evidence>
<keyword evidence="3 12" id="KW-0032">Aminotransferase</keyword>
<comment type="caution">
    <text evidence="12">The sequence shown here is derived from an EMBL/GenBank/DDBJ whole genome shotgun (WGS) entry which is preliminary data.</text>
</comment>
<dbReference type="RefSeq" id="WP_035937801.1">
    <property type="nucleotide sequence ID" value="NZ_CADFFX010000022.1"/>
</dbReference>
<dbReference type="Gene3D" id="3.90.1150.10">
    <property type="entry name" value="Aspartate Aminotransferase, domain 1"/>
    <property type="match status" value="1"/>
</dbReference>
<keyword evidence="5 7" id="KW-0663">Pyridoxal phosphate</keyword>
<evidence type="ECO:0000256" key="7">
    <source>
        <dbReference type="PIRSR" id="PIRSR000524-50"/>
    </source>
</evidence>
<keyword evidence="4 12" id="KW-0808">Transferase</keyword>
<evidence type="ECO:0000256" key="5">
    <source>
        <dbReference type="ARBA" id="ARBA00022898"/>
    </source>
</evidence>
<evidence type="ECO:0000256" key="2">
    <source>
        <dbReference type="ARBA" id="ARBA00009236"/>
    </source>
</evidence>
<reference evidence="12 13" key="1">
    <citation type="submission" date="2014-03" db="EMBL/GenBank/DDBJ databases">
        <title>Draft Genome Sequences of Four Burkholderia Strains.</title>
        <authorList>
            <person name="Liu X.Y."/>
            <person name="Li C.X."/>
            <person name="Xu J.H."/>
        </authorList>
    </citation>
    <scope>NUCLEOTIDE SEQUENCE [LARGE SCALE GENOMIC DNA]</scope>
    <source>
        <strain evidence="12 13">DSM 50014</strain>
    </source>
</reference>
<feature type="compositionally biased region" description="Basic and acidic residues" evidence="10">
    <location>
        <begin position="394"/>
        <end position="413"/>
    </location>
</feature>
<comment type="similarity">
    <text evidence="2 8">Belongs to the class-V pyridoxal-phosphate-dependent aminotransferase family.</text>
</comment>
<gene>
    <name evidence="12" type="ORF">BG61_08890</name>
</gene>
<dbReference type="InterPro" id="IPR020578">
    <property type="entry name" value="Aminotrans_V_PyrdxlP_BS"/>
</dbReference>
<dbReference type="AlphaFoldDB" id="A0A069PYG5"/>
<evidence type="ECO:0000256" key="4">
    <source>
        <dbReference type="ARBA" id="ARBA00022679"/>
    </source>
</evidence>
<dbReference type="InterPro" id="IPR015424">
    <property type="entry name" value="PyrdxlP-dep_Trfase"/>
</dbReference>
<dbReference type="CDD" id="cd06451">
    <property type="entry name" value="AGAT_like"/>
    <property type="match status" value="1"/>
</dbReference>
<dbReference type="InterPro" id="IPR015422">
    <property type="entry name" value="PyrdxlP-dep_Trfase_small"/>
</dbReference>
<dbReference type="PANTHER" id="PTHR21152:SF24">
    <property type="entry name" value="ALANINE--GLYOXYLATE AMINOTRANSFERASE 1"/>
    <property type="match status" value="1"/>
</dbReference>
<evidence type="ECO:0000256" key="8">
    <source>
        <dbReference type="RuleBase" id="RU004075"/>
    </source>
</evidence>
<evidence type="ECO:0000256" key="1">
    <source>
        <dbReference type="ARBA" id="ARBA00001933"/>
    </source>
</evidence>
<evidence type="ECO:0000256" key="9">
    <source>
        <dbReference type="RuleBase" id="RU004504"/>
    </source>
</evidence>
<feature type="binding site" evidence="6">
    <location>
        <position position="350"/>
    </location>
    <ligand>
        <name>substrate</name>
    </ligand>
</feature>
<evidence type="ECO:0000256" key="6">
    <source>
        <dbReference type="PIRSR" id="PIRSR000524-1"/>
    </source>
</evidence>
<dbReference type="InterPro" id="IPR024169">
    <property type="entry name" value="SP_NH2Trfase/AEP_transaminase"/>
</dbReference>
<dbReference type="PANTHER" id="PTHR21152">
    <property type="entry name" value="AMINOTRANSFERASE CLASS V"/>
    <property type="match status" value="1"/>
</dbReference>
<evidence type="ECO:0000313" key="12">
    <source>
        <dbReference type="EMBL" id="KDR42451.1"/>
    </source>
</evidence>
<dbReference type="SUPFAM" id="SSF53383">
    <property type="entry name" value="PLP-dependent transferases"/>
    <property type="match status" value="1"/>
</dbReference>
<dbReference type="InterPro" id="IPR000192">
    <property type="entry name" value="Aminotrans_V_dom"/>
</dbReference>
<dbReference type="FunFam" id="3.40.640.10:FF:000054">
    <property type="entry name" value="Serine--glyoxylate aminotransferase"/>
    <property type="match status" value="1"/>
</dbReference>
<dbReference type="FunFam" id="3.90.1150.10:FF:000031">
    <property type="entry name" value="Serine--glyoxylate aminotransferase"/>
    <property type="match status" value="1"/>
</dbReference>
<dbReference type="EMBL" id="JFHC01000016">
    <property type="protein sequence ID" value="KDR42451.1"/>
    <property type="molecule type" value="Genomic_DNA"/>
</dbReference>
<dbReference type="GO" id="GO:0008453">
    <property type="term" value="F:alanine-glyoxylate transaminase activity"/>
    <property type="evidence" value="ECO:0007669"/>
    <property type="project" value="TreeGrafter"/>
</dbReference>
<name>A0A069PYG5_9BURK</name>
<dbReference type="Gene3D" id="3.40.640.10">
    <property type="entry name" value="Type I PLP-dependent aspartate aminotransferase-like (Major domain)"/>
    <property type="match status" value="1"/>
</dbReference>
<organism evidence="12 13">
    <name type="scientific">Caballeronia glathei</name>
    <dbReference type="NCBI Taxonomy" id="60547"/>
    <lineage>
        <taxon>Bacteria</taxon>
        <taxon>Pseudomonadati</taxon>
        <taxon>Pseudomonadota</taxon>
        <taxon>Betaproteobacteria</taxon>
        <taxon>Burkholderiales</taxon>
        <taxon>Burkholderiaceae</taxon>
        <taxon>Caballeronia</taxon>
    </lineage>
</organism>
<dbReference type="PIRSF" id="PIRSF000524">
    <property type="entry name" value="SPT"/>
    <property type="match status" value="1"/>
</dbReference>
<comment type="cofactor">
    <cofactor evidence="1 7 9">
        <name>pyridoxal 5'-phosphate</name>
        <dbReference type="ChEBI" id="CHEBI:597326"/>
    </cofactor>
</comment>
<accession>A0A069PYG5</accession>
<keyword evidence="13" id="KW-1185">Reference proteome</keyword>
<dbReference type="Proteomes" id="UP000027466">
    <property type="component" value="Unassembled WGS sequence"/>
</dbReference>